<dbReference type="NCBIfam" id="TIGR00079">
    <property type="entry name" value="pept_deformyl"/>
    <property type="match status" value="1"/>
</dbReference>
<evidence type="ECO:0008006" key="3">
    <source>
        <dbReference type="Google" id="ProtNLM"/>
    </source>
</evidence>
<evidence type="ECO:0000313" key="2">
    <source>
        <dbReference type="EMBL" id="GAG06959.1"/>
    </source>
</evidence>
<dbReference type="InterPro" id="IPR023635">
    <property type="entry name" value="Peptide_deformylase"/>
</dbReference>
<dbReference type="SUPFAM" id="SSF56420">
    <property type="entry name" value="Peptide deformylase"/>
    <property type="match status" value="1"/>
</dbReference>
<dbReference type="PANTHER" id="PTHR10458">
    <property type="entry name" value="PEPTIDE DEFORMYLASE"/>
    <property type="match status" value="1"/>
</dbReference>
<dbReference type="InterPro" id="IPR036821">
    <property type="entry name" value="Peptide_deformylase_sf"/>
</dbReference>
<gene>
    <name evidence="2" type="ORF">S01H1_40553</name>
</gene>
<dbReference type="PIRSF" id="PIRSF004749">
    <property type="entry name" value="Pep_def"/>
    <property type="match status" value="1"/>
</dbReference>
<dbReference type="GO" id="GO:0042586">
    <property type="term" value="F:peptide deformylase activity"/>
    <property type="evidence" value="ECO:0007669"/>
    <property type="project" value="InterPro"/>
</dbReference>
<organism evidence="2">
    <name type="scientific">marine sediment metagenome</name>
    <dbReference type="NCBI Taxonomy" id="412755"/>
    <lineage>
        <taxon>unclassified sequences</taxon>
        <taxon>metagenomes</taxon>
        <taxon>ecological metagenomes</taxon>
    </lineage>
</organism>
<proteinExistence type="inferred from homology"/>
<dbReference type="HAMAP" id="MF_00163">
    <property type="entry name" value="Pep_deformylase"/>
    <property type="match status" value="1"/>
</dbReference>
<dbReference type="NCBIfam" id="NF001159">
    <property type="entry name" value="PRK00150.1-3"/>
    <property type="match status" value="1"/>
</dbReference>
<protein>
    <recommendedName>
        <fullName evidence="3">Peptide deformylase</fullName>
    </recommendedName>
</protein>
<dbReference type="Pfam" id="PF01327">
    <property type="entry name" value="Pep_deformylase"/>
    <property type="match status" value="1"/>
</dbReference>
<reference evidence="2" key="1">
    <citation type="journal article" date="2014" name="Front. Microbiol.">
        <title>High frequency of phylogenetically diverse reductive dehalogenase-homologous genes in deep subseafloor sedimentary metagenomes.</title>
        <authorList>
            <person name="Kawai M."/>
            <person name="Futagami T."/>
            <person name="Toyoda A."/>
            <person name="Takaki Y."/>
            <person name="Nishi S."/>
            <person name="Hori S."/>
            <person name="Arai W."/>
            <person name="Tsubouchi T."/>
            <person name="Morono Y."/>
            <person name="Uchiyama I."/>
            <person name="Ito T."/>
            <person name="Fujiyama A."/>
            <person name="Inagaki F."/>
            <person name="Takami H."/>
        </authorList>
    </citation>
    <scope>NUCLEOTIDE SEQUENCE</scope>
    <source>
        <strain evidence="2">Expedition CK06-06</strain>
    </source>
</reference>
<evidence type="ECO:0000256" key="1">
    <source>
        <dbReference type="ARBA" id="ARBA00010759"/>
    </source>
</evidence>
<dbReference type="Gene3D" id="3.90.45.10">
    <property type="entry name" value="Peptide deformylase"/>
    <property type="match status" value="1"/>
</dbReference>
<dbReference type="PRINTS" id="PR01576">
    <property type="entry name" value="PDEFORMYLASE"/>
</dbReference>
<accession>X0UMJ7</accession>
<sequence>IRTLPDPVLRQKAKRVTKIDKSVQKLIDDMIDTLRADSNRAGLAASQIGVLLRIAIIELPEQELITFINPEIVKKEGERIVQEGCLSIPGYFAEIKRAETVKVKARDRYGKQFRLKAEGVLAQALEQEIEHLDGILYIDHLESQEKLFEIIQEEEE</sequence>
<comment type="caution">
    <text evidence="2">The sequence shown here is derived from an EMBL/GenBank/DDBJ whole genome shotgun (WGS) entry which is preliminary data.</text>
</comment>
<dbReference type="CDD" id="cd00487">
    <property type="entry name" value="Pep_deformylase"/>
    <property type="match status" value="1"/>
</dbReference>
<comment type="similarity">
    <text evidence="1">Belongs to the polypeptide deformylase family.</text>
</comment>
<dbReference type="EMBL" id="BARS01025685">
    <property type="protein sequence ID" value="GAG06959.1"/>
    <property type="molecule type" value="Genomic_DNA"/>
</dbReference>
<feature type="non-terminal residue" evidence="2">
    <location>
        <position position="1"/>
    </location>
</feature>
<dbReference type="AlphaFoldDB" id="X0UMJ7"/>
<name>X0UMJ7_9ZZZZ</name>
<dbReference type="PANTHER" id="PTHR10458:SF22">
    <property type="entry name" value="PEPTIDE DEFORMYLASE"/>
    <property type="match status" value="1"/>
</dbReference>